<dbReference type="GO" id="GO:0008237">
    <property type="term" value="F:metallopeptidase activity"/>
    <property type="evidence" value="ECO:0007669"/>
    <property type="project" value="UniProtKB-KW"/>
</dbReference>
<evidence type="ECO:0000313" key="4">
    <source>
        <dbReference type="Proteomes" id="UP000448943"/>
    </source>
</evidence>
<feature type="transmembrane region" description="Helical" evidence="1">
    <location>
        <begin position="175"/>
        <end position="196"/>
    </location>
</feature>
<feature type="transmembrane region" description="Helical" evidence="1">
    <location>
        <begin position="58"/>
        <end position="79"/>
    </location>
</feature>
<evidence type="ECO:0000259" key="2">
    <source>
        <dbReference type="Pfam" id="PF02517"/>
    </source>
</evidence>
<feature type="domain" description="CAAX prenyl protease 2/Lysostaphin resistance protein A-like" evidence="2">
    <location>
        <begin position="95"/>
        <end position="186"/>
    </location>
</feature>
<protein>
    <submittedName>
        <fullName evidence="3">CPBP family intramembrane metalloprotease</fullName>
    </submittedName>
</protein>
<keyword evidence="1" id="KW-0812">Transmembrane</keyword>
<comment type="caution">
    <text evidence="3">The sequence shown here is derived from an EMBL/GenBank/DDBJ whole genome shotgun (WGS) entry which is preliminary data.</text>
</comment>
<sequence length="200" mass="23923">MSDFKKTVRKTKDFHPKDAIRIFVVYTLILIVTIFIFINKDVLSSRLFFSFHEPIYILLSVIITSIVLLLYSMVLAYYIPSKWIDDTNKSYQKYSLFTLFYFMFFVVLFEELLFRGLIQNLIFITFNHAWLAIIITTLLFIGFHTRYFKKPIMLINIAFPSLVFSWIYFQTHNIFVPFAIHWILNVGMTLGFKYNLIKLK</sequence>
<dbReference type="EMBL" id="SIJB01000007">
    <property type="protein sequence ID" value="NBI27909.1"/>
    <property type="molecule type" value="Genomic_DNA"/>
</dbReference>
<keyword evidence="3" id="KW-0378">Hydrolase</keyword>
<feature type="transmembrane region" description="Helical" evidence="1">
    <location>
        <begin position="91"/>
        <end position="109"/>
    </location>
</feature>
<feature type="transmembrane region" description="Helical" evidence="1">
    <location>
        <begin position="121"/>
        <end position="141"/>
    </location>
</feature>
<dbReference type="RefSeq" id="WP_160644319.1">
    <property type="nucleotide sequence ID" value="NZ_SIJB01000007.1"/>
</dbReference>
<feature type="transmembrane region" description="Helical" evidence="1">
    <location>
        <begin position="20"/>
        <end position="38"/>
    </location>
</feature>
<dbReference type="AlphaFoldDB" id="A0A6N9PWL1"/>
<organism evidence="3 4">
    <name type="scientific">Chengkuizengella marina</name>
    <dbReference type="NCBI Taxonomy" id="2507566"/>
    <lineage>
        <taxon>Bacteria</taxon>
        <taxon>Bacillati</taxon>
        <taxon>Bacillota</taxon>
        <taxon>Bacilli</taxon>
        <taxon>Bacillales</taxon>
        <taxon>Paenibacillaceae</taxon>
        <taxon>Chengkuizengella</taxon>
    </lineage>
</organism>
<feature type="transmembrane region" description="Helical" evidence="1">
    <location>
        <begin position="153"/>
        <end position="169"/>
    </location>
</feature>
<dbReference type="GO" id="GO:0006508">
    <property type="term" value="P:proteolysis"/>
    <property type="evidence" value="ECO:0007669"/>
    <property type="project" value="UniProtKB-KW"/>
</dbReference>
<accession>A0A6N9PWL1</accession>
<name>A0A6N9PWL1_9BACL</name>
<dbReference type="InterPro" id="IPR003675">
    <property type="entry name" value="Rce1/LyrA-like_dom"/>
</dbReference>
<reference evidence="3 4" key="1">
    <citation type="submission" date="2019-01" db="EMBL/GenBank/DDBJ databases">
        <title>Chengkuizengella sp. nov., isolated from deep-sea sediment of East Pacific Ocean.</title>
        <authorList>
            <person name="Yang J."/>
            <person name="Lai Q."/>
            <person name="Shao Z."/>
        </authorList>
    </citation>
    <scope>NUCLEOTIDE SEQUENCE [LARGE SCALE GENOMIC DNA]</scope>
    <source>
        <strain evidence="3 4">YPA3-1-1</strain>
    </source>
</reference>
<dbReference type="GO" id="GO:0080120">
    <property type="term" value="P:CAAX-box protein maturation"/>
    <property type="evidence" value="ECO:0007669"/>
    <property type="project" value="UniProtKB-ARBA"/>
</dbReference>
<dbReference type="Proteomes" id="UP000448943">
    <property type="component" value="Unassembled WGS sequence"/>
</dbReference>
<evidence type="ECO:0000256" key="1">
    <source>
        <dbReference type="SAM" id="Phobius"/>
    </source>
</evidence>
<keyword evidence="4" id="KW-1185">Reference proteome</keyword>
<dbReference type="GO" id="GO:0004175">
    <property type="term" value="F:endopeptidase activity"/>
    <property type="evidence" value="ECO:0007669"/>
    <property type="project" value="UniProtKB-ARBA"/>
</dbReference>
<keyword evidence="1" id="KW-0472">Membrane</keyword>
<gene>
    <name evidence="3" type="ORF">ERL59_02900</name>
</gene>
<evidence type="ECO:0000313" key="3">
    <source>
        <dbReference type="EMBL" id="NBI27909.1"/>
    </source>
</evidence>
<proteinExistence type="predicted"/>
<keyword evidence="3" id="KW-0482">Metalloprotease</keyword>
<keyword evidence="3" id="KW-0645">Protease</keyword>
<dbReference type="OrthoDB" id="1523022at2"/>
<dbReference type="Pfam" id="PF02517">
    <property type="entry name" value="Rce1-like"/>
    <property type="match status" value="1"/>
</dbReference>
<keyword evidence="1" id="KW-1133">Transmembrane helix</keyword>